<dbReference type="EMBL" id="NOXT01000013">
    <property type="protein sequence ID" value="OYQ37995.1"/>
    <property type="molecule type" value="Genomic_DNA"/>
</dbReference>
<evidence type="ECO:0000313" key="2">
    <source>
        <dbReference type="Proteomes" id="UP000216991"/>
    </source>
</evidence>
<dbReference type="RefSeq" id="WP_094472217.1">
    <property type="nucleotide sequence ID" value="NZ_NOXT01000013.1"/>
</dbReference>
<gene>
    <name evidence="1" type="ORF">CHU93_00185</name>
</gene>
<accession>A0A255ZAV8</accession>
<sequence length="198" mass="22071">MPTSVNILELSDFSLAEQQHFGRARDILALAVNFPSFRDRVLTAPYKETYFRLEGGRRISLKPTEIVQIISDGIERGTAADGIIDISIRKDPTIEEPVVGSTVPGKLPWRTGSWFIERCTTAGDTISPARHMIHEWLHVAGFVHKRQNGYRNDVAYLVGDVVRGILREIAAQKSDHQISEDLGIAAALDRSLEHLGED</sequence>
<dbReference type="Proteomes" id="UP000216991">
    <property type="component" value="Unassembled WGS sequence"/>
</dbReference>
<dbReference type="AlphaFoldDB" id="A0A255ZAV8"/>
<name>A0A255ZAV8_9SPHN</name>
<evidence type="ECO:0000313" key="1">
    <source>
        <dbReference type="EMBL" id="OYQ37995.1"/>
    </source>
</evidence>
<organism evidence="1 2">
    <name type="scientific">Sandarakinorhabdus cyanobacteriorum</name>
    <dbReference type="NCBI Taxonomy" id="1981098"/>
    <lineage>
        <taxon>Bacteria</taxon>
        <taxon>Pseudomonadati</taxon>
        <taxon>Pseudomonadota</taxon>
        <taxon>Alphaproteobacteria</taxon>
        <taxon>Sphingomonadales</taxon>
        <taxon>Sphingosinicellaceae</taxon>
        <taxon>Sandarakinorhabdus</taxon>
    </lineage>
</organism>
<proteinExistence type="predicted"/>
<protein>
    <submittedName>
        <fullName evidence="1">Uncharacterized protein</fullName>
    </submittedName>
</protein>
<reference evidence="1 2" key="1">
    <citation type="submission" date="2017-07" db="EMBL/GenBank/DDBJ databases">
        <title>Sandarakinorhabdus cyanobacteriorum sp. nov., a novel bacterium isolated from cyanobacterial aggregates in a eutrophic lake.</title>
        <authorList>
            <person name="Cai H."/>
        </authorList>
    </citation>
    <scope>NUCLEOTIDE SEQUENCE [LARGE SCALE GENOMIC DNA]</scope>
    <source>
        <strain evidence="1 2">TH057</strain>
    </source>
</reference>
<keyword evidence="2" id="KW-1185">Reference proteome</keyword>
<dbReference type="OrthoDB" id="7432191at2"/>
<comment type="caution">
    <text evidence="1">The sequence shown here is derived from an EMBL/GenBank/DDBJ whole genome shotgun (WGS) entry which is preliminary data.</text>
</comment>